<gene>
    <name evidence="1" type="ORF">METZ01_LOCUS333064</name>
</gene>
<dbReference type="Gene3D" id="3.40.50.1000">
    <property type="entry name" value="HAD superfamily/HAD-like"/>
    <property type="match status" value="1"/>
</dbReference>
<dbReference type="SFLD" id="SFLDG01129">
    <property type="entry name" value="C1.5:_HAD__Beta-PGM__Phosphata"/>
    <property type="match status" value="1"/>
</dbReference>
<dbReference type="EMBL" id="UINC01111761">
    <property type="protein sequence ID" value="SVC80210.1"/>
    <property type="molecule type" value="Genomic_DNA"/>
</dbReference>
<proteinExistence type="predicted"/>
<reference evidence="1" key="1">
    <citation type="submission" date="2018-05" db="EMBL/GenBank/DDBJ databases">
        <authorList>
            <person name="Lanie J.A."/>
            <person name="Ng W.-L."/>
            <person name="Kazmierczak K.M."/>
            <person name="Andrzejewski T.M."/>
            <person name="Davidsen T.M."/>
            <person name="Wayne K.J."/>
            <person name="Tettelin H."/>
            <person name="Glass J.I."/>
            <person name="Rusch D."/>
            <person name="Podicherti R."/>
            <person name="Tsui H.-C.T."/>
            <person name="Winkler M.E."/>
        </authorList>
    </citation>
    <scope>NUCLEOTIDE SEQUENCE</scope>
</reference>
<dbReference type="Pfam" id="PF00702">
    <property type="entry name" value="Hydrolase"/>
    <property type="match status" value="1"/>
</dbReference>
<dbReference type="AlphaFoldDB" id="A0A382Q5E6"/>
<dbReference type="PANTHER" id="PTHR18901">
    <property type="entry name" value="2-DEOXYGLUCOSE-6-PHOSPHATE PHOSPHATASE 2"/>
    <property type="match status" value="1"/>
</dbReference>
<name>A0A382Q5E6_9ZZZZ</name>
<dbReference type="SUPFAM" id="SSF56784">
    <property type="entry name" value="HAD-like"/>
    <property type="match status" value="1"/>
</dbReference>
<sequence length="210" mass="22960">MINSAVVKLIIFDCDGVLVDTETLANQILYQKLIGKGMPISEKEMTQLFLGLSFTDIQHLVTQHFNIMPEPGFWMAVQQETYTAFRSHLKPDPETFALLNALSLPYCVASSGSHEKMLLSLGLTGLLPLFENNLFSATQVANGKPAPDLFLLAADHFAVKPEHCLVIEDSVTGCRAAQAAGMQLLVYNRSASATYPDVICDLRSLLGILS</sequence>
<organism evidence="1">
    <name type="scientific">marine metagenome</name>
    <dbReference type="NCBI Taxonomy" id="408172"/>
    <lineage>
        <taxon>unclassified sequences</taxon>
        <taxon>metagenomes</taxon>
        <taxon>ecological metagenomes</taxon>
    </lineage>
</organism>
<dbReference type="InterPro" id="IPR006439">
    <property type="entry name" value="HAD-SF_hydro_IA"/>
</dbReference>
<dbReference type="PANTHER" id="PTHR18901:SF38">
    <property type="entry name" value="PSEUDOURIDINE-5'-PHOSPHATASE"/>
    <property type="match status" value="1"/>
</dbReference>
<accession>A0A382Q5E6</accession>
<dbReference type="InterPro" id="IPR036412">
    <property type="entry name" value="HAD-like_sf"/>
</dbReference>
<dbReference type="Gene3D" id="1.10.150.240">
    <property type="entry name" value="Putative phosphatase, domain 2"/>
    <property type="match status" value="1"/>
</dbReference>
<dbReference type="NCBIfam" id="TIGR01509">
    <property type="entry name" value="HAD-SF-IA-v3"/>
    <property type="match status" value="1"/>
</dbReference>
<dbReference type="InterPro" id="IPR023198">
    <property type="entry name" value="PGP-like_dom2"/>
</dbReference>
<dbReference type="SFLD" id="SFLDS00003">
    <property type="entry name" value="Haloacid_Dehalogenase"/>
    <property type="match status" value="1"/>
</dbReference>
<evidence type="ECO:0000313" key="1">
    <source>
        <dbReference type="EMBL" id="SVC80210.1"/>
    </source>
</evidence>
<dbReference type="PRINTS" id="PR00413">
    <property type="entry name" value="HADHALOGNASE"/>
</dbReference>
<dbReference type="InterPro" id="IPR023214">
    <property type="entry name" value="HAD_sf"/>
</dbReference>
<protein>
    <submittedName>
        <fullName evidence="1">Uncharacterized protein</fullName>
    </submittedName>
</protein>